<evidence type="ECO:0000256" key="2">
    <source>
        <dbReference type="ARBA" id="ARBA00022679"/>
    </source>
</evidence>
<dbReference type="FunFam" id="3.20.20.390:FF:000001">
    <property type="entry name" value="Heptaprenylglyceryl phosphate synthase"/>
    <property type="match status" value="1"/>
</dbReference>
<keyword evidence="4 10" id="KW-0460">Magnesium</keyword>
<dbReference type="Pfam" id="PF01884">
    <property type="entry name" value="PcrB"/>
    <property type="match status" value="1"/>
</dbReference>
<evidence type="ECO:0000256" key="4">
    <source>
        <dbReference type="ARBA" id="ARBA00022842"/>
    </source>
</evidence>
<evidence type="ECO:0000256" key="1">
    <source>
        <dbReference type="ARBA" id="ARBA00022516"/>
    </source>
</evidence>
<feature type="binding site" evidence="10">
    <location>
        <position position="188"/>
    </location>
    <ligand>
        <name>sn-glycerol 1-phosphate</name>
        <dbReference type="ChEBI" id="CHEBI:57685"/>
    </ligand>
</feature>
<evidence type="ECO:0000256" key="5">
    <source>
        <dbReference type="ARBA" id="ARBA00023098"/>
    </source>
</evidence>
<name>A0A1I6AJD4_9BACI</name>
<comment type="cofactor">
    <cofactor evidence="10">
        <name>Mg(2+)</name>
        <dbReference type="ChEBI" id="CHEBI:18420"/>
    </cofactor>
</comment>
<protein>
    <recommendedName>
        <fullName evidence="9 10">Heptaprenylglyceryl phosphate synthase</fullName>
        <shortName evidence="10">HepGP synthase</shortName>
        <ecNumber evidence="9 10">2.5.1.n9</ecNumber>
    </recommendedName>
    <alternativeName>
        <fullName evidence="10">Glycerol-1-phosphate heptaprenyltransferase</fullName>
    </alternativeName>
</protein>
<keyword evidence="2 10" id="KW-0808">Transferase</keyword>
<organism evidence="11 12">
    <name type="scientific">Psychrobacillus psychrotolerans</name>
    <dbReference type="NCBI Taxonomy" id="126156"/>
    <lineage>
        <taxon>Bacteria</taxon>
        <taxon>Bacillati</taxon>
        <taxon>Bacillota</taxon>
        <taxon>Bacilli</taxon>
        <taxon>Bacillales</taxon>
        <taxon>Bacillaceae</taxon>
        <taxon>Psychrobacillus</taxon>
    </lineage>
</organism>
<dbReference type="OrthoDB" id="2381757at2"/>
<dbReference type="SUPFAM" id="SSF51395">
    <property type="entry name" value="FMN-linked oxidoreductases"/>
    <property type="match status" value="1"/>
</dbReference>
<dbReference type="NCBIfam" id="TIGR01768">
    <property type="entry name" value="GGGP-family"/>
    <property type="match status" value="1"/>
</dbReference>
<comment type="similarity">
    <text evidence="10">Belongs to the GGGP/HepGP synthase family. Group I subfamily.</text>
</comment>
<dbReference type="GO" id="GO:0000287">
    <property type="term" value="F:magnesium ion binding"/>
    <property type="evidence" value="ECO:0007669"/>
    <property type="project" value="UniProtKB-UniRule"/>
</dbReference>
<evidence type="ECO:0000256" key="7">
    <source>
        <dbReference type="ARBA" id="ARBA00023264"/>
    </source>
</evidence>
<feature type="binding site" evidence="10">
    <location>
        <position position="11"/>
    </location>
    <ligand>
        <name>sn-glycerol 1-phosphate</name>
        <dbReference type="ChEBI" id="CHEBI:57685"/>
    </ligand>
</feature>
<dbReference type="HAMAP" id="MF_00112">
    <property type="entry name" value="GGGP_HepGP_synthase"/>
    <property type="match status" value="1"/>
</dbReference>
<dbReference type="Proteomes" id="UP000198734">
    <property type="component" value="Unassembled WGS sequence"/>
</dbReference>
<keyword evidence="7 10" id="KW-1208">Phospholipid metabolism</keyword>
<feature type="binding site" evidence="10">
    <location>
        <position position="39"/>
    </location>
    <ligand>
        <name>Mg(2+)</name>
        <dbReference type="ChEBI" id="CHEBI:18420"/>
    </ligand>
</feature>
<keyword evidence="1 10" id="KW-0444">Lipid biosynthesis</keyword>
<dbReference type="PANTHER" id="PTHR40029">
    <property type="match status" value="1"/>
</dbReference>
<feature type="binding site" evidence="10">
    <location>
        <position position="13"/>
    </location>
    <ligand>
        <name>Mg(2+)</name>
        <dbReference type="ChEBI" id="CHEBI:18420"/>
    </ligand>
</feature>
<comment type="subunit">
    <text evidence="10">Homodimer.</text>
</comment>
<comment type="pathway">
    <text evidence="10">Membrane lipid metabolism; glycerophospholipid metabolism.</text>
</comment>
<dbReference type="RefSeq" id="WP_093538047.1">
    <property type="nucleotide sequence ID" value="NZ_CP183885.1"/>
</dbReference>
<keyword evidence="5 10" id="KW-0443">Lipid metabolism</keyword>
<evidence type="ECO:0000313" key="12">
    <source>
        <dbReference type="Proteomes" id="UP000198734"/>
    </source>
</evidence>
<keyword evidence="6 10" id="KW-0594">Phospholipid biosynthesis</keyword>
<dbReference type="UniPathway" id="UPA00940"/>
<keyword evidence="3 10" id="KW-0479">Metal-binding</keyword>
<dbReference type="EMBL" id="FOXU01000008">
    <property type="protein sequence ID" value="SFQ68821.1"/>
    <property type="molecule type" value="Genomic_DNA"/>
</dbReference>
<keyword evidence="12" id="KW-1185">Reference proteome</keyword>
<comment type="caution">
    <text evidence="10">Lacks conserved residue(s) required for the propagation of feature annotation.</text>
</comment>
<proteinExistence type="inferred from homology"/>
<dbReference type="GO" id="GO:0120536">
    <property type="term" value="F:heptaprenylglyceryl phosphate synthase activity"/>
    <property type="evidence" value="ECO:0007669"/>
    <property type="project" value="UniProtKB-ARBA"/>
</dbReference>
<dbReference type="AlphaFoldDB" id="A0A1I6AJD4"/>
<evidence type="ECO:0000256" key="8">
    <source>
        <dbReference type="ARBA" id="ARBA00048318"/>
    </source>
</evidence>
<evidence type="ECO:0000256" key="6">
    <source>
        <dbReference type="ARBA" id="ARBA00023209"/>
    </source>
</evidence>
<dbReference type="InterPro" id="IPR008205">
    <property type="entry name" value="GGGP_HepGP_synthase"/>
</dbReference>
<evidence type="ECO:0000313" key="11">
    <source>
        <dbReference type="EMBL" id="SFQ68821.1"/>
    </source>
</evidence>
<feature type="binding site" evidence="10">
    <location>
        <begin position="208"/>
        <end position="209"/>
    </location>
    <ligand>
        <name>sn-glycerol 1-phosphate</name>
        <dbReference type="ChEBI" id="CHEBI:57685"/>
    </ligand>
</feature>
<feature type="binding site" evidence="10">
    <location>
        <begin position="158"/>
        <end position="163"/>
    </location>
    <ligand>
        <name>sn-glycerol 1-phosphate</name>
        <dbReference type="ChEBI" id="CHEBI:57685"/>
    </ligand>
</feature>
<dbReference type="EC" id="2.5.1.n9" evidence="9 10"/>
<dbReference type="CDD" id="cd02812">
    <property type="entry name" value="PcrB_like"/>
    <property type="match status" value="1"/>
</dbReference>
<dbReference type="InterPro" id="IPR039074">
    <property type="entry name" value="GGGP/HepGP_synthase_I"/>
</dbReference>
<comment type="function">
    <text evidence="10">Prenyltransferase that catalyzes in vivo the transfer of the heptaprenyl moiety of heptaprenyl pyrophosphate (HepPP; 35 carbon atoms) to the C3 hydroxyl of sn-glycerol-1-phosphate (G1P), producing heptaprenylglyceryl phosphate (HepGP). This reaction is an ether-bond-formation step in the biosynthesis of archaea-type G1P-based membrane lipids found in Bacillales.</text>
</comment>
<dbReference type="PANTHER" id="PTHR40029:SF2">
    <property type="entry name" value="HEPTAPRENYLGLYCERYL PHOSPHATE SYNTHASE"/>
    <property type="match status" value="1"/>
</dbReference>
<comment type="catalytic activity">
    <reaction evidence="8 10">
        <text>sn-glycerol 1-phosphate + all-trans-heptaprenyl diphosphate = 3-heptaprenyl-sn-glycero-1-phosphate + diphosphate</text>
        <dbReference type="Rhea" id="RHEA:33495"/>
        <dbReference type="ChEBI" id="CHEBI:33019"/>
        <dbReference type="ChEBI" id="CHEBI:57685"/>
        <dbReference type="ChEBI" id="CHEBI:58206"/>
        <dbReference type="ChEBI" id="CHEBI:64781"/>
        <dbReference type="EC" id="2.5.1.n9"/>
    </reaction>
</comment>
<reference evidence="12" key="1">
    <citation type="submission" date="2016-10" db="EMBL/GenBank/DDBJ databases">
        <authorList>
            <person name="Varghese N."/>
            <person name="Submissions S."/>
        </authorList>
    </citation>
    <scope>NUCLEOTIDE SEQUENCE [LARGE SCALE GENOMIC DNA]</scope>
    <source>
        <strain evidence="12">DSM 11706</strain>
    </source>
</reference>
<dbReference type="NCBIfam" id="NF003199">
    <property type="entry name" value="PRK04169.1-3"/>
    <property type="match status" value="1"/>
</dbReference>
<dbReference type="STRING" id="126156.SAMN05421670_3391"/>
<evidence type="ECO:0000256" key="10">
    <source>
        <dbReference type="HAMAP-Rule" id="MF_00112"/>
    </source>
</evidence>
<gene>
    <name evidence="10" type="primary">pcrB</name>
    <name evidence="11" type="ORF">SAMN05421670_3391</name>
</gene>
<dbReference type="Gene3D" id="3.20.20.390">
    <property type="entry name" value="FMN-linked oxidoreductases"/>
    <property type="match status" value="1"/>
</dbReference>
<dbReference type="NCBIfam" id="NF003197">
    <property type="entry name" value="PRK04169.1-1"/>
    <property type="match status" value="1"/>
</dbReference>
<evidence type="ECO:0000256" key="9">
    <source>
        <dbReference type="ARBA" id="ARBA00066888"/>
    </source>
</evidence>
<dbReference type="GO" id="GO:0046474">
    <property type="term" value="P:glycerophospholipid biosynthetic process"/>
    <property type="evidence" value="ECO:0007669"/>
    <property type="project" value="UniProtKB-UniRule"/>
</dbReference>
<evidence type="ECO:0000256" key="3">
    <source>
        <dbReference type="ARBA" id="ARBA00022723"/>
    </source>
</evidence>
<sequence>MEYKDWRHIFKLDPAKNIAADALELICESGTDAIIIGGSDNVTLDNVIDLLMRVRRYAVPVALEVSTIEAITPGFDYYFIPSVLNSSETKWVKDLHHAATKEFGEVMNWDEIIPEGYCILNPDCKAAKLTNALHPLSEEDIIAYAEMVEHLFRFPVFYMEYSGMYGDVQTVKKVSKRLKNTQLFYGGGIQTEEQARQMATYADTIIVGNYIYDNLAEALKTVEAVKTLSKQ</sequence>
<accession>A0A1I6AJD4</accession>
<dbReference type="InterPro" id="IPR038597">
    <property type="entry name" value="GGGP/HepGP_synthase_sf"/>
</dbReference>